<reference evidence="2" key="1">
    <citation type="submission" date="2022-05" db="EMBL/GenBank/DDBJ databases">
        <title>Jatrophihabitans sp. SB3-54 whole genome sequence.</title>
        <authorList>
            <person name="Suh M.K."/>
            <person name="Eom M.K."/>
            <person name="Kim J.S."/>
            <person name="Kim H.S."/>
            <person name="Do H.E."/>
            <person name="Shin Y.K."/>
            <person name="Lee J.-S."/>
        </authorList>
    </citation>
    <scope>NUCLEOTIDE SEQUENCE</scope>
    <source>
        <strain evidence="2">SB3-54</strain>
    </source>
</reference>
<gene>
    <name evidence="2" type="ORF">M6B22_00095</name>
</gene>
<keyword evidence="3" id="KW-1185">Reference proteome</keyword>
<dbReference type="SUPFAM" id="SSF53300">
    <property type="entry name" value="vWA-like"/>
    <property type="match status" value="1"/>
</dbReference>
<dbReference type="EMBL" id="CP097463">
    <property type="protein sequence ID" value="WAX57185.1"/>
    <property type="molecule type" value="Genomic_DNA"/>
</dbReference>
<name>A0ABY7JYX1_9ACTN</name>
<dbReference type="Pfam" id="PF01882">
    <property type="entry name" value="DUF58"/>
    <property type="match status" value="1"/>
</dbReference>
<evidence type="ECO:0000313" key="3">
    <source>
        <dbReference type="Proteomes" id="UP001164693"/>
    </source>
</evidence>
<dbReference type="Gene3D" id="3.40.50.410">
    <property type="entry name" value="von Willebrand factor, type A domain"/>
    <property type="match status" value="1"/>
</dbReference>
<protein>
    <submittedName>
        <fullName evidence="2">DUF58 domain-containing protein</fullName>
    </submittedName>
</protein>
<dbReference type="InterPro" id="IPR036465">
    <property type="entry name" value="vWFA_dom_sf"/>
</dbReference>
<dbReference type="Proteomes" id="UP001164693">
    <property type="component" value="Chromosome"/>
</dbReference>
<dbReference type="InterPro" id="IPR002881">
    <property type="entry name" value="DUF58"/>
</dbReference>
<evidence type="ECO:0000259" key="1">
    <source>
        <dbReference type="Pfam" id="PF01882"/>
    </source>
</evidence>
<organism evidence="2 3">
    <name type="scientific">Jatrophihabitans cynanchi</name>
    <dbReference type="NCBI Taxonomy" id="2944128"/>
    <lineage>
        <taxon>Bacteria</taxon>
        <taxon>Bacillati</taxon>
        <taxon>Actinomycetota</taxon>
        <taxon>Actinomycetes</taxon>
        <taxon>Jatrophihabitantales</taxon>
        <taxon>Jatrophihabitantaceae</taxon>
        <taxon>Jatrophihabitans</taxon>
    </lineage>
</organism>
<feature type="domain" description="DUF58" evidence="1">
    <location>
        <begin position="53"/>
        <end position="277"/>
    </location>
</feature>
<accession>A0ABY7JYX1</accession>
<proteinExistence type="predicted"/>
<dbReference type="PANTHER" id="PTHR33608">
    <property type="entry name" value="BLL2464 PROTEIN"/>
    <property type="match status" value="1"/>
</dbReference>
<sequence>MSNPVSEHGPALDLHAADHLLRRLELSVRNRLDGLLQGNYLGLVPGPGSEAGESRQYVPGDDVRRMDWPVTARTTVPHVRQTIADRELETWLVVDLSPSMDFGTARTEKRELVLAAVTTVAHLTVRGGNRIGAVVSTGSHTYRIPAMPGRAHARYLLRRVATTPRAEAVRADAGLAGMLESLRRPQRRRGLVAVVSDYLDSSGADLDREPAWARPLRALADRHQLLGIEVLDPRELELPAAGLVTFQDPETGRALEVQTSSAQLRRRYAEAASGQRARVATALRHSGAAHLQLRTDRDWISDVVRFVIARRQFVVGSVGAGVR</sequence>
<evidence type="ECO:0000313" key="2">
    <source>
        <dbReference type="EMBL" id="WAX57185.1"/>
    </source>
</evidence>
<dbReference type="PANTHER" id="PTHR33608:SF6">
    <property type="entry name" value="BLL2464 PROTEIN"/>
    <property type="match status" value="1"/>
</dbReference>